<dbReference type="Gene3D" id="1.10.287.950">
    <property type="entry name" value="Methyl-accepting chemotaxis protein"/>
    <property type="match status" value="1"/>
</dbReference>
<evidence type="ECO:0000313" key="8">
    <source>
        <dbReference type="Proteomes" id="UP000018731"/>
    </source>
</evidence>
<keyword evidence="1 3" id="KW-0807">Transducer</keyword>
<dbReference type="HOGENOM" id="CLU_000445_107_27_7"/>
<dbReference type="Pfam" id="PF00015">
    <property type="entry name" value="MCPsignal"/>
    <property type="match status" value="1"/>
</dbReference>
<sequence>MTKKPMSVFVILGLGYAAIVAIMLLVCIYAIIQIGSIRDKLTEINEVNSVKQRIAIDFRGSVHDESIDVRDVVLTDFSDRTTLSRLNQQIRQLQDKYENARERMKNTFETKNGLGKVETEILGRIDAIDSRARPIIAQLLEAKKSGDEMGAINALNAVRPIFVEWLATINEFIDLEESKNQAVTPVVQNAVAVFRGVFIISAILAVVASVLLVWFIIGYLVRLLGGEPSIASHSVKLIASGDLSESISNNIGMLGEIAAMQERLKKIVSEILVSANDIFKNTQLVASASADSQKASITQSETAKHSAKQVVEISEGIAQIAQIAKQTEENSEKTLELSRKGQEAMTDTQETVEAVTQMVISSANQILELEKQSSEVGSSASLIAEIADQTNLLALNAAIEAARAGEHGRGFAVVADEVRKLAERTSGATSQISAMIQHISQEIQTVAQAMNQAVPQAQKSIELATQTASVLDEIKDQASDSLAKAKDVSTSSRHQDESVKNIRAEMDEMVNISRNTTDLMHKASRAISDLENISTKLKENIGFFKV</sequence>
<dbReference type="SMART" id="SM00283">
    <property type="entry name" value="MA"/>
    <property type="match status" value="1"/>
</dbReference>
<evidence type="ECO:0000256" key="2">
    <source>
        <dbReference type="ARBA" id="ARBA00029447"/>
    </source>
</evidence>
<dbReference type="Proteomes" id="UP000018731">
    <property type="component" value="Unassembled WGS sequence"/>
</dbReference>
<dbReference type="InterPro" id="IPR004089">
    <property type="entry name" value="MCPsignal_dom"/>
</dbReference>
<dbReference type="EMBL" id="AZJI01000007">
    <property type="protein sequence ID" value="ETD22734.1"/>
    <property type="molecule type" value="Genomic_DNA"/>
</dbReference>
<dbReference type="GO" id="GO:0004888">
    <property type="term" value="F:transmembrane signaling receptor activity"/>
    <property type="evidence" value="ECO:0007669"/>
    <property type="project" value="InterPro"/>
</dbReference>
<dbReference type="PRINTS" id="PR00260">
    <property type="entry name" value="CHEMTRNSDUCR"/>
</dbReference>
<protein>
    <recommendedName>
        <fullName evidence="6">Methyl-accepting transducer domain-containing protein</fullName>
    </recommendedName>
</protein>
<evidence type="ECO:0000256" key="1">
    <source>
        <dbReference type="ARBA" id="ARBA00023224"/>
    </source>
</evidence>
<dbReference type="AlphaFoldDB" id="V8C5U4"/>
<dbReference type="STRING" id="1357400.HMPREF2086_01533"/>
<dbReference type="GO" id="GO:0006935">
    <property type="term" value="P:chemotaxis"/>
    <property type="evidence" value="ECO:0007669"/>
    <property type="project" value="InterPro"/>
</dbReference>
<evidence type="ECO:0000256" key="4">
    <source>
        <dbReference type="SAM" id="Coils"/>
    </source>
</evidence>
<dbReference type="OrthoDB" id="5441488at2"/>
<comment type="caution">
    <text evidence="7">The sequence shown here is derived from an EMBL/GenBank/DDBJ whole genome shotgun (WGS) entry which is preliminary data.</text>
</comment>
<dbReference type="eggNOG" id="COG0840">
    <property type="taxonomic scope" value="Bacteria"/>
</dbReference>
<gene>
    <name evidence="7" type="ORF">HMPREF2086_01533</name>
</gene>
<evidence type="ECO:0000256" key="3">
    <source>
        <dbReference type="PROSITE-ProRule" id="PRU00284"/>
    </source>
</evidence>
<proteinExistence type="inferred from homology"/>
<feature type="transmembrane region" description="Helical" evidence="5">
    <location>
        <begin position="197"/>
        <end position="221"/>
    </location>
</feature>
<feature type="domain" description="Methyl-accepting transducer" evidence="6">
    <location>
        <begin position="274"/>
        <end position="510"/>
    </location>
</feature>
<dbReference type="GO" id="GO:0016020">
    <property type="term" value="C:membrane"/>
    <property type="evidence" value="ECO:0007669"/>
    <property type="project" value="InterPro"/>
</dbReference>
<keyword evidence="5" id="KW-1133">Transmembrane helix</keyword>
<dbReference type="GO" id="GO:0007165">
    <property type="term" value="P:signal transduction"/>
    <property type="evidence" value="ECO:0007669"/>
    <property type="project" value="UniProtKB-KW"/>
</dbReference>
<evidence type="ECO:0000259" key="6">
    <source>
        <dbReference type="PROSITE" id="PS50111"/>
    </source>
</evidence>
<feature type="coiled-coil region" evidence="4">
    <location>
        <begin position="83"/>
        <end position="110"/>
    </location>
</feature>
<dbReference type="RefSeq" id="WP_023928268.1">
    <property type="nucleotide sequence ID" value="NZ_KI669455.1"/>
</dbReference>
<dbReference type="PANTHER" id="PTHR32089">
    <property type="entry name" value="METHYL-ACCEPTING CHEMOTAXIS PROTEIN MCPB"/>
    <property type="match status" value="1"/>
</dbReference>
<comment type="similarity">
    <text evidence="2">Belongs to the methyl-accepting chemotaxis (MCP) protein family.</text>
</comment>
<keyword evidence="5" id="KW-0472">Membrane</keyword>
<accession>V8C5U4</accession>
<dbReference type="SUPFAM" id="SSF58104">
    <property type="entry name" value="Methyl-accepting chemotaxis protein (MCP) signaling domain"/>
    <property type="match status" value="1"/>
</dbReference>
<organism evidence="7 8">
    <name type="scientific">Helicobacter macacae MIT 99-5501</name>
    <dbReference type="NCBI Taxonomy" id="1357400"/>
    <lineage>
        <taxon>Bacteria</taxon>
        <taxon>Pseudomonadati</taxon>
        <taxon>Campylobacterota</taxon>
        <taxon>Epsilonproteobacteria</taxon>
        <taxon>Campylobacterales</taxon>
        <taxon>Helicobacteraceae</taxon>
        <taxon>Helicobacter</taxon>
    </lineage>
</organism>
<dbReference type="CDD" id="cd11386">
    <property type="entry name" value="MCP_signal"/>
    <property type="match status" value="1"/>
</dbReference>
<reference evidence="7 8" key="1">
    <citation type="journal article" date="2014" name="Genome Announc.">
        <title>Draft genome sequences of six enterohepatic helicobacter species isolated from humans and one from rhesus macaques.</title>
        <authorList>
            <person name="Shen Z."/>
            <person name="Sheh A."/>
            <person name="Young S.K."/>
            <person name="Abouelliel A."/>
            <person name="Ward D.V."/>
            <person name="Earl A.M."/>
            <person name="Fox J.G."/>
        </authorList>
    </citation>
    <scope>NUCLEOTIDE SEQUENCE [LARGE SCALE GENOMIC DNA]</scope>
    <source>
        <strain evidence="7 8">MIT 99-5501</strain>
    </source>
</reference>
<keyword evidence="8" id="KW-1185">Reference proteome</keyword>
<evidence type="ECO:0000313" key="7">
    <source>
        <dbReference type="EMBL" id="ETD22734.1"/>
    </source>
</evidence>
<dbReference type="InterPro" id="IPR004090">
    <property type="entry name" value="Chemotax_Me-accpt_rcpt"/>
</dbReference>
<evidence type="ECO:0000256" key="5">
    <source>
        <dbReference type="SAM" id="Phobius"/>
    </source>
</evidence>
<name>V8C5U4_9HELI</name>
<dbReference type="PANTHER" id="PTHR32089:SF112">
    <property type="entry name" value="LYSOZYME-LIKE PROTEIN-RELATED"/>
    <property type="match status" value="1"/>
</dbReference>
<keyword evidence="5" id="KW-0812">Transmembrane</keyword>
<dbReference type="PROSITE" id="PS50111">
    <property type="entry name" value="CHEMOTAXIS_TRANSDUC_2"/>
    <property type="match status" value="1"/>
</dbReference>
<dbReference type="PATRIC" id="fig|1357400.3.peg.2063"/>
<feature type="transmembrane region" description="Helical" evidence="5">
    <location>
        <begin position="6"/>
        <end position="32"/>
    </location>
</feature>
<keyword evidence="4" id="KW-0175">Coiled coil</keyword>